<evidence type="ECO:0000256" key="2">
    <source>
        <dbReference type="ARBA" id="ARBA00022692"/>
    </source>
</evidence>
<evidence type="ECO:0000256" key="1">
    <source>
        <dbReference type="ARBA" id="ARBA00004141"/>
    </source>
</evidence>
<feature type="transmembrane region" description="Helical" evidence="5">
    <location>
        <begin position="130"/>
        <end position="149"/>
    </location>
</feature>
<dbReference type="InterPro" id="IPR011701">
    <property type="entry name" value="MFS"/>
</dbReference>
<dbReference type="SUPFAM" id="SSF103473">
    <property type="entry name" value="MFS general substrate transporter"/>
    <property type="match status" value="1"/>
</dbReference>
<feature type="transmembrane region" description="Helical" evidence="5">
    <location>
        <begin position="220"/>
        <end position="241"/>
    </location>
</feature>
<feature type="transmembrane region" description="Helical" evidence="5">
    <location>
        <begin position="490"/>
        <end position="510"/>
    </location>
</feature>
<dbReference type="Proteomes" id="UP000293360">
    <property type="component" value="Unassembled WGS sequence"/>
</dbReference>
<feature type="domain" description="Major facilitator superfamily (MFS) profile" evidence="6">
    <location>
        <begin position="65"/>
        <end position="514"/>
    </location>
</feature>
<keyword evidence="8" id="KW-1185">Reference proteome</keyword>
<keyword evidence="2 5" id="KW-0812">Transmembrane</keyword>
<dbReference type="InterPro" id="IPR036259">
    <property type="entry name" value="MFS_trans_sf"/>
</dbReference>
<evidence type="ECO:0000313" key="8">
    <source>
        <dbReference type="Proteomes" id="UP000293360"/>
    </source>
</evidence>
<keyword evidence="4 5" id="KW-0472">Membrane</keyword>
<name>A0A4Q4TVB0_9PEZI</name>
<feature type="transmembrane region" description="Helical" evidence="5">
    <location>
        <begin position="294"/>
        <end position="312"/>
    </location>
</feature>
<accession>A0A4Q4TVB0</accession>
<feature type="transmembrane region" description="Helical" evidence="5">
    <location>
        <begin position="161"/>
        <end position="181"/>
    </location>
</feature>
<dbReference type="Pfam" id="PF07690">
    <property type="entry name" value="MFS_1"/>
    <property type="match status" value="1"/>
</dbReference>
<organism evidence="7 8">
    <name type="scientific">Monosporascus ibericus</name>
    <dbReference type="NCBI Taxonomy" id="155417"/>
    <lineage>
        <taxon>Eukaryota</taxon>
        <taxon>Fungi</taxon>
        <taxon>Dikarya</taxon>
        <taxon>Ascomycota</taxon>
        <taxon>Pezizomycotina</taxon>
        <taxon>Sordariomycetes</taxon>
        <taxon>Xylariomycetidae</taxon>
        <taxon>Xylariales</taxon>
        <taxon>Xylariales incertae sedis</taxon>
        <taxon>Monosporascus</taxon>
    </lineage>
</organism>
<feature type="transmembrane region" description="Helical" evidence="5">
    <location>
        <begin position="188"/>
        <end position="208"/>
    </location>
</feature>
<gene>
    <name evidence="7" type="ORF">DL764_000847</name>
</gene>
<keyword evidence="3 5" id="KW-1133">Transmembrane helix</keyword>
<proteinExistence type="predicted"/>
<dbReference type="OrthoDB" id="2130629at2759"/>
<evidence type="ECO:0000256" key="3">
    <source>
        <dbReference type="ARBA" id="ARBA00022989"/>
    </source>
</evidence>
<feature type="transmembrane region" description="Helical" evidence="5">
    <location>
        <begin position="395"/>
        <end position="421"/>
    </location>
</feature>
<comment type="caution">
    <text evidence="7">The sequence shown here is derived from an EMBL/GenBank/DDBJ whole genome shotgun (WGS) entry which is preliminary data.</text>
</comment>
<dbReference type="EMBL" id="QJNU01000022">
    <property type="protein sequence ID" value="RYP10137.1"/>
    <property type="molecule type" value="Genomic_DNA"/>
</dbReference>
<feature type="transmembrane region" description="Helical" evidence="5">
    <location>
        <begin position="371"/>
        <end position="388"/>
    </location>
</feature>
<dbReference type="InterPro" id="IPR020846">
    <property type="entry name" value="MFS_dom"/>
</dbReference>
<comment type="subcellular location">
    <subcellularLocation>
        <location evidence="1">Membrane</location>
        <topology evidence="1">Multi-pass membrane protein</topology>
    </subcellularLocation>
</comment>
<reference evidence="7 8" key="1">
    <citation type="submission" date="2018-06" db="EMBL/GenBank/DDBJ databases">
        <title>Complete Genomes of Monosporascus.</title>
        <authorList>
            <person name="Robinson A.J."/>
            <person name="Natvig D.O."/>
        </authorList>
    </citation>
    <scope>NUCLEOTIDE SEQUENCE [LARGE SCALE GENOMIC DNA]</scope>
    <source>
        <strain evidence="7 8">CBS 110550</strain>
    </source>
</reference>
<dbReference type="PANTHER" id="PTHR42718">
    <property type="entry name" value="MAJOR FACILITATOR SUPERFAMILY MULTIDRUG TRANSPORTER MFSC"/>
    <property type="match status" value="1"/>
</dbReference>
<feature type="transmembrane region" description="Helical" evidence="5">
    <location>
        <begin position="100"/>
        <end position="123"/>
    </location>
</feature>
<feature type="transmembrane region" description="Helical" evidence="5">
    <location>
        <begin position="262"/>
        <end position="282"/>
    </location>
</feature>
<dbReference type="STRING" id="155417.A0A4Q4TVB0"/>
<evidence type="ECO:0000256" key="5">
    <source>
        <dbReference type="SAM" id="Phobius"/>
    </source>
</evidence>
<dbReference type="Gene3D" id="1.20.1250.20">
    <property type="entry name" value="MFS general substrate transporter like domains"/>
    <property type="match status" value="2"/>
</dbReference>
<dbReference type="PROSITE" id="PS50850">
    <property type="entry name" value="MFS"/>
    <property type="match status" value="1"/>
</dbReference>
<evidence type="ECO:0000256" key="4">
    <source>
        <dbReference type="ARBA" id="ARBA00023136"/>
    </source>
</evidence>
<sequence length="521" mass="55083">MMASSPSSTATTSWVEPAPYIAFEPLPRKDQASENVAPSASNPEPLDSNATAVLPEQSLWRASLIIGTLSGITLTSSMTTGLLTVALPTMATDLGLSDALLLWPASVYGLTSGCSLMIAGAVADVVGSRIVYLVGCFLLTGFILGSGFAETSTQLIAFRGGQGVAVSMCLPTAMGLLSLYLPKGRRRNLGFAFVGAGQPLGYSLGLFLGGFFVDSIGWKYGWYLSACVAFIVFLIGIFGLPKENAGAVPEDKMRKVVFGIDWVGAILASASLAMLSYVLAVISNDTSSIKEAPQIVLLSIALACIPAFAFWMEQQKRRGKPALIPNSLWKTTAFSSICVMVLLTWAILQSIEYLLSLYFQRVQGVSAIQTSLYFIPNIIIVAPLLMAVNDPDWSYWYASFLAVLLSPLSGDILFVVSALIITSTFPDNTQALAGAVFSTFSQFGTTVGLTVVAVISSSVSQSSAASHTHSRTVAGGATYSPQNLLKGYQASFWALFGAAVLTCAIGAFGLRDVSNKGMKKD</sequence>
<dbReference type="AlphaFoldDB" id="A0A4Q4TVB0"/>
<dbReference type="PANTHER" id="PTHR42718:SF27">
    <property type="entry name" value="TRANSPORTER, PUTATIVE-RELATED"/>
    <property type="match status" value="1"/>
</dbReference>
<dbReference type="GO" id="GO:0022857">
    <property type="term" value="F:transmembrane transporter activity"/>
    <property type="evidence" value="ECO:0007669"/>
    <property type="project" value="InterPro"/>
</dbReference>
<feature type="transmembrane region" description="Helical" evidence="5">
    <location>
        <begin position="333"/>
        <end position="351"/>
    </location>
</feature>
<dbReference type="GO" id="GO:0016020">
    <property type="term" value="C:membrane"/>
    <property type="evidence" value="ECO:0007669"/>
    <property type="project" value="UniProtKB-SubCell"/>
</dbReference>
<evidence type="ECO:0000313" key="7">
    <source>
        <dbReference type="EMBL" id="RYP10137.1"/>
    </source>
</evidence>
<evidence type="ECO:0000259" key="6">
    <source>
        <dbReference type="PROSITE" id="PS50850"/>
    </source>
</evidence>
<protein>
    <recommendedName>
        <fullName evidence="6">Major facilitator superfamily (MFS) profile domain-containing protein</fullName>
    </recommendedName>
</protein>
<feature type="transmembrane region" description="Helical" evidence="5">
    <location>
        <begin position="64"/>
        <end position="88"/>
    </location>
</feature>